<name>A0AAU7SYU3_9GAMM</name>
<feature type="compositionally biased region" description="Basic and acidic residues" evidence="1">
    <location>
        <begin position="30"/>
        <end position="42"/>
    </location>
</feature>
<dbReference type="AlphaFoldDB" id="A0AAU7SYU3"/>
<evidence type="ECO:0000313" key="3">
    <source>
        <dbReference type="EMBL" id="XBU16154.1"/>
    </source>
</evidence>
<feature type="region of interest" description="Disordered" evidence="1">
    <location>
        <begin position="26"/>
        <end position="54"/>
    </location>
</feature>
<dbReference type="RefSeq" id="WP_300046352.1">
    <property type="nucleotide sequence ID" value="NZ_CP157981.1"/>
</dbReference>
<evidence type="ECO:0000256" key="2">
    <source>
        <dbReference type="SAM" id="SignalP"/>
    </source>
</evidence>
<dbReference type="PROSITE" id="PS51257">
    <property type="entry name" value="PROKAR_LIPOPROTEIN"/>
    <property type="match status" value="1"/>
</dbReference>
<evidence type="ECO:0008006" key="4">
    <source>
        <dbReference type="Google" id="ProtNLM"/>
    </source>
</evidence>
<evidence type="ECO:0000256" key="1">
    <source>
        <dbReference type="SAM" id="MobiDB-lite"/>
    </source>
</evidence>
<sequence>MNSMTKIALVSASLISMGALTACQSTNTVQDKDGDHPRMMRDHHQKHERNMTPEQREQFQQARAERQQIMRSMKTACESKAVGSAVQIKAGEKTINGTCVMLFTPDRAEMKKMWLEHRTMQGEMKGMPMMQYHEPLTDAKRAELTKQFDQRLAEHQAHQQAMFKACQGKANGTAVQVKVGTQSMNGTCEVRFQPKAPAAPVTAKPAS</sequence>
<reference evidence="3" key="1">
    <citation type="submission" date="2024-06" db="EMBL/GenBank/DDBJ databases">
        <authorList>
            <person name="Song Z."/>
        </authorList>
    </citation>
    <scope>NUCLEOTIDE SEQUENCE</scope>
    <source>
        <strain evidence="3">A1-4-2</strain>
    </source>
</reference>
<protein>
    <recommendedName>
        <fullName evidence="4">Lipoprotein</fullName>
    </recommendedName>
</protein>
<dbReference type="EMBL" id="CP157981">
    <property type="protein sequence ID" value="XBU16154.1"/>
    <property type="molecule type" value="Genomic_DNA"/>
</dbReference>
<gene>
    <name evidence="3" type="ORF">ABJ384_02855</name>
</gene>
<feature type="chain" id="PRO_5043605226" description="Lipoprotein" evidence="2">
    <location>
        <begin position="23"/>
        <end position="207"/>
    </location>
</feature>
<keyword evidence="2" id="KW-0732">Signal</keyword>
<proteinExistence type="predicted"/>
<organism evidence="3">
    <name type="scientific">Acinetobacter sp. A1-4-2</name>
    <dbReference type="NCBI Taxonomy" id="3156489"/>
    <lineage>
        <taxon>Bacteria</taxon>
        <taxon>Pseudomonadati</taxon>
        <taxon>Pseudomonadota</taxon>
        <taxon>Gammaproteobacteria</taxon>
        <taxon>Moraxellales</taxon>
        <taxon>Moraxellaceae</taxon>
        <taxon>Acinetobacter</taxon>
    </lineage>
</organism>
<feature type="signal peptide" evidence="2">
    <location>
        <begin position="1"/>
        <end position="22"/>
    </location>
</feature>
<accession>A0AAU7SYU3</accession>